<reference evidence="2 3" key="1">
    <citation type="journal article" date="2019" name="Sci. Rep.">
        <title>Orb-weaving spider Araneus ventricosus genome elucidates the spidroin gene catalogue.</title>
        <authorList>
            <person name="Kono N."/>
            <person name="Nakamura H."/>
            <person name="Ohtoshi R."/>
            <person name="Moran D.A.P."/>
            <person name="Shinohara A."/>
            <person name="Yoshida Y."/>
            <person name="Fujiwara M."/>
            <person name="Mori M."/>
            <person name="Tomita M."/>
            <person name="Arakawa K."/>
        </authorList>
    </citation>
    <scope>NUCLEOTIDE SEQUENCE [LARGE SCALE GENOMIC DNA]</scope>
</reference>
<name>A0A4Y2ISI8_ARAVE</name>
<dbReference type="InterPro" id="IPR052560">
    <property type="entry name" value="RdDP_mobile_element"/>
</dbReference>
<dbReference type="InterPro" id="IPR000477">
    <property type="entry name" value="RT_dom"/>
</dbReference>
<gene>
    <name evidence="2" type="ORF">AVEN_173883_1</name>
</gene>
<dbReference type="AlphaFoldDB" id="A0A4Y2ISI8"/>
<dbReference type="PANTHER" id="PTHR36688">
    <property type="entry name" value="ENDO/EXONUCLEASE/PHOSPHATASE DOMAIN-CONTAINING PROTEIN"/>
    <property type="match status" value="1"/>
</dbReference>
<dbReference type="OrthoDB" id="6514966at2759"/>
<evidence type="ECO:0000259" key="1">
    <source>
        <dbReference type="Pfam" id="PF00078"/>
    </source>
</evidence>
<sequence length="246" mass="28024">MGLSEGVKQDDYTRLSIDANNHSKYSDEELIKILSPDTFCPLDIQAGVLRKAKLSLCHYSIFINDIPEKHNATACIYADDTAILAKNKNLKFTVSALNRHLKDLESWFIKWEIAINLCETELVLFSKNRKLNREKIFLQNTKIPWNQQTKYLGVILDANLNWKSHISCVRQKFHDNCLAATLRTFVVHSYLDSAAPDWTAAKEATSFLNWTHPSLSTRPTPESSEGSSRSLSSYIFTRTLTKIIAL</sequence>
<dbReference type="Pfam" id="PF00078">
    <property type="entry name" value="RVT_1"/>
    <property type="match status" value="1"/>
</dbReference>
<dbReference type="EMBL" id="BGPR01002848">
    <property type="protein sequence ID" value="GBM79896.1"/>
    <property type="molecule type" value="Genomic_DNA"/>
</dbReference>
<proteinExistence type="predicted"/>
<evidence type="ECO:0000313" key="2">
    <source>
        <dbReference type="EMBL" id="GBM79896.1"/>
    </source>
</evidence>
<comment type="caution">
    <text evidence="2">The sequence shown here is derived from an EMBL/GenBank/DDBJ whole genome shotgun (WGS) entry which is preliminary data.</text>
</comment>
<dbReference type="Proteomes" id="UP000499080">
    <property type="component" value="Unassembled WGS sequence"/>
</dbReference>
<dbReference type="PANTHER" id="PTHR36688:SF1">
    <property type="entry name" value="ENDONUCLEASE_EXONUCLEASE_PHOSPHATASE DOMAIN-CONTAINING PROTEIN"/>
    <property type="match status" value="1"/>
</dbReference>
<evidence type="ECO:0000313" key="3">
    <source>
        <dbReference type="Proteomes" id="UP000499080"/>
    </source>
</evidence>
<accession>A0A4Y2ISI8</accession>
<keyword evidence="3" id="KW-1185">Reference proteome</keyword>
<feature type="domain" description="Reverse transcriptase" evidence="1">
    <location>
        <begin position="53"/>
        <end position="156"/>
    </location>
</feature>
<organism evidence="2 3">
    <name type="scientific">Araneus ventricosus</name>
    <name type="common">Orbweaver spider</name>
    <name type="synonym">Epeira ventricosa</name>
    <dbReference type="NCBI Taxonomy" id="182803"/>
    <lineage>
        <taxon>Eukaryota</taxon>
        <taxon>Metazoa</taxon>
        <taxon>Ecdysozoa</taxon>
        <taxon>Arthropoda</taxon>
        <taxon>Chelicerata</taxon>
        <taxon>Arachnida</taxon>
        <taxon>Araneae</taxon>
        <taxon>Araneomorphae</taxon>
        <taxon>Entelegynae</taxon>
        <taxon>Araneoidea</taxon>
        <taxon>Araneidae</taxon>
        <taxon>Araneus</taxon>
    </lineage>
</organism>
<protein>
    <recommendedName>
        <fullName evidence="1">Reverse transcriptase domain-containing protein</fullName>
    </recommendedName>
</protein>